<dbReference type="SUPFAM" id="SSF51905">
    <property type="entry name" value="FAD/NAD(P)-binding domain"/>
    <property type="match status" value="1"/>
</dbReference>
<name>A0ABM0MUE3_SACKO</name>
<evidence type="ECO:0000256" key="9">
    <source>
        <dbReference type="ARBA" id="ARBA00048412"/>
    </source>
</evidence>
<keyword evidence="3" id="KW-0274">FAD</keyword>
<evidence type="ECO:0000256" key="6">
    <source>
        <dbReference type="ARBA" id="ARBA00040253"/>
    </source>
</evidence>
<organism evidence="14 15">
    <name type="scientific">Saccoglossus kowalevskii</name>
    <name type="common">Acorn worm</name>
    <dbReference type="NCBI Taxonomy" id="10224"/>
    <lineage>
        <taxon>Eukaryota</taxon>
        <taxon>Metazoa</taxon>
        <taxon>Hemichordata</taxon>
        <taxon>Enteropneusta</taxon>
        <taxon>Harrimaniidae</taxon>
        <taxon>Saccoglossus</taxon>
    </lineage>
</organism>
<comment type="catalytic activity">
    <reaction evidence="12">
        <text>menaquinone-4 + NADH + H(+) = menaquinol-4 + NAD(+)</text>
        <dbReference type="Rhea" id="RHEA:74079"/>
        <dbReference type="ChEBI" id="CHEBI:15378"/>
        <dbReference type="ChEBI" id="CHEBI:57540"/>
        <dbReference type="ChEBI" id="CHEBI:57945"/>
        <dbReference type="ChEBI" id="CHEBI:78277"/>
        <dbReference type="ChEBI" id="CHEBI:193091"/>
    </reaction>
    <physiologicalReaction direction="left-to-right" evidence="12">
        <dbReference type="Rhea" id="RHEA:74080"/>
    </physiologicalReaction>
</comment>
<comment type="catalytic activity">
    <reaction evidence="9">
        <text>menadione + NADH + H(+) = menadiol + NAD(+)</text>
        <dbReference type="Rhea" id="RHEA:69695"/>
        <dbReference type="ChEBI" id="CHEBI:6746"/>
        <dbReference type="ChEBI" id="CHEBI:15378"/>
        <dbReference type="ChEBI" id="CHEBI:28869"/>
        <dbReference type="ChEBI" id="CHEBI:57540"/>
        <dbReference type="ChEBI" id="CHEBI:57945"/>
    </reaction>
    <physiologicalReaction direction="left-to-right" evidence="9">
        <dbReference type="Rhea" id="RHEA:69696"/>
    </physiologicalReaction>
</comment>
<reference evidence="15" key="1">
    <citation type="submission" date="2025-08" db="UniProtKB">
        <authorList>
            <consortium name="RefSeq"/>
        </authorList>
    </citation>
    <scope>IDENTIFICATION</scope>
    <source>
        <tissue evidence="15">Testes</tissue>
    </source>
</reference>
<feature type="domain" description="FAD/NAD(P)-binding" evidence="13">
    <location>
        <begin position="13"/>
        <end position="294"/>
    </location>
</feature>
<evidence type="ECO:0000313" key="15">
    <source>
        <dbReference type="RefSeq" id="XP_006823634.1"/>
    </source>
</evidence>
<evidence type="ECO:0000313" key="14">
    <source>
        <dbReference type="Proteomes" id="UP000694865"/>
    </source>
</evidence>
<evidence type="ECO:0000256" key="10">
    <source>
        <dbReference type="ARBA" id="ARBA00049236"/>
    </source>
</evidence>
<comment type="catalytic activity">
    <reaction evidence="10">
        <text>ubiquinone-10 + NADH + H(+) = ubiquinol-10 + NAD(+)</text>
        <dbReference type="Rhea" id="RHEA:61984"/>
        <dbReference type="ChEBI" id="CHEBI:15378"/>
        <dbReference type="ChEBI" id="CHEBI:46245"/>
        <dbReference type="ChEBI" id="CHEBI:57540"/>
        <dbReference type="ChEBI" id="CHEBI:57945"/>
        <dbReference type="ChEBI" id="CHEBI:64183"/>
    </reaction>
    <physiologicalReaction direction="left-to-right" evidence="10">
        <dbReference type="Rhea" id="RHEA:61985"/>
    </physiologicalReaction>
</comment>
<dbReference type="PANTHER" id="PTHR43735">
    <property type="entry name" value="APOPTOSIS-INDUCING FACTOR 1"/>
    <property type="match status" value="1"/>
</dbReference>
<dbReference type="Pfam" id="PF07992">
    <property type="entry name" value="Pyr_redox_2"/>
    <property type="match status" value="1"/>
</dbReference>
<dbReference type="PANTHER" id="PTHR43735:SF3">
    <property type="entry name" value="FERROPTOSIS SUPPRESSOR PROTEIN 1"/>
    <property type="match status" value="1"/>
</dbReference>
<evidence type="ECO:0000256" key="2">
    <source>
        <dbReference type="ARBA" id="ARBA00022630"/>
    </source>
</evidence>
<dbReference type="Proteomes" id="UP000694865">
    <property type="component" value="Unplaced"/>
</dbReference>
<evidence type="ECO:0000256" key="5">
    <source>
        <dbReference type="ARBA" id="ARBA00037027"/>
    </source>
</evidence>
<comment type="cofactor">
    <cofactor evidence="5">
        <name>6-hydroxy-FAD</name>
        <dbReference type="ChEBI" id="CHEBI:60470"/>
    </cofactor>
</comment>
<comment type="catalytic activity">
    <reaction evidence="11">
        <text>phylloquinone + NADH + H(+) = phylloquinol + NAD(+)</text>
        <dbReference type="Rhea" id="RHEA:74075"/>
        <dbReference type="ChEBI" id="CHEBI:15378"/>
        <dbReference type="ChEBI" id="CHEBI:18067"/>
        <dbReference type="ChEBI" id="CHEBI:28433"/>
        <dbReference type="ChEBI" id="CHEBI:57540"/>
        <dbReference type="ChEBI" id="CHEBI:57945"/>
    </reaction>
    <physiologicalReaction direction="left-to-right" evidence="11">
        <dbReference type="Rhea" id="RHEA:74076"/>
    </physiologicalReaction>
</comment>
<keyword evidence="14" id="KW-1185">Reference proteome</keyword>
<evidence type="ECO:0000256" key="4">
    <source>
        <dbReference type="ARBA" id="ARBA00023002"/>
    </source>
</evidence>
<evidence type="ECO:0000256" key="12">
    <source>
        <dbReference type="ARBA" id="ARBA00049479"/>
    </source>
</evidence>
<dbReference type="InterPro" id="IPR023753">
    <property type="entry name" value="FAD/NAD-binding_dom"/>
</dbReference>
<dbReference type="PRINTS" id="PR00368">
    <property type="entry name" value="FADPNR"/>
</dbReference>
<dbReference type="InterPro" id="IPR036188">
    <property type="entry name" value="FAD/NAD-bd_sf"/>
</dbReference>
<proteinExistence type="inferred from homology"/>
<dbReference type="Gene3D" id="3.50.50.100">
    <property type="match status" value="1"/>
</dbReference>
<evidence type="ECO:0000256" key="11">
    <source>
        <dbReference type="ARBA" id="ARBA00049275"/>
    </source>
</evidence>
<evidence type="ECO:0000259" key="13">
    <source>
        <dbReference type="Pfam" id="PF07992"/>
    </source>
</evidence>
<sequence>MGNSSSLLPEEWHVVIVGGGFAGARLAHNLKGKCKFTLIDGRDGMHYAVASLRASVESGFAEHIFIPYTDIVEKDSFKKGTVTGIDPENKIVKMENGEEIIYTHLVISTGTSVPFPGKLPLDVDMSEGKEIYAKLVQEIEKSNNIVIIGGGAVGVEMATEIAEDHPKKQVTVIHSKQVLVSDAFSNKFHKETRRQLDALGVKLILGEKVENMDDLPDHFMEEKFKVTTNKGNEIEANLIIKCTGTKVNTSAYAESLGGSMDEIGQLKVNDFFEVEGQNQIFAIGDCCNTNETKMAFRAGFHADLIVQNFIQESKGNKKHPYKPKGPIMILSLGRNGGVFQINSFNFGSFAARKLKSKDMMVNKYYKDLGLKPPKK</sequence>
<evidence type="ECO:0000256" key="1">
    <source>
        <dbReference type="ARBA" id="ARBA00006442"/>
    </source>
</evidence>
<keyword evidence="2" id="KW-0285">Flavoprotein</keyword>
<dbReference type="GeneID" id="100368539"/>
<evidence type="ECO:0000256" key="3">
    <source>
        <dbReference type="ARBA" id="ARBA00022827"/>
    </source>
</evidence>
<evidence type="ECO:0000256" key="8">
    <source>
        <dbReference type="ARBA" id="ARBA00042318"/>
    </source>
</evidence>
<gene>
    <name evidence="15" type="primary">LOC100368539</name>
</gene>
<protein>
    <recommendedName>
        <fullName evidence="6">Ferroptosis suppressor protein 1</fullName>
    </recommendedName>
    <alternativeName>
        <fullName evidence="7">Apoptosis-inducing factor homologous mitochondrion-associated inducer of death</fullName>
    </alternativeName>
    <alternativeName>
        <fullName evidence="8">p53-responsive gene 3 protein</fullName>
    </alternativeName>
</protein>
<comment type="similarity">
    <text evidence="1">Belongs to the FAD-dependent oxidoreductase family.</text>
</comment>
<keyword evidence="4" id="KW-0560">Oxidoreductase</keyword>
<accession>A0ABM0MUE3</accession>
<dbReference type="RefSeq" id="XP_006823634.1">
    <property type="nucleotide sequence ID" value="XM_006823571.1"/>
</dbReference>
<evidence type="ECO:0000256" key="7">
    <source>
        <dbReference type="ARBA" id="ARBA00041541"/>
    </source>
</evidence>